<comment type="function">
    <text evidence="2">Ferredoxins are iron-sulfur proteins that transfer electrons in a wide variety of metabolic reactions.</text>
</comment>
<evidence type="ECO:0000256" key="5">
    <source>
        <dbReference type="ARBA" id="ARBA00023004"/>
    </source>
</evidence>
<keyword evidence="3" id="KW-0004">4Fe-4S</keyword>
<dbReference type="AlphaFoldDB" id="A0A1E5L896"/>
<proteinExistence type="predicted"/>
<evidence type="ECO:0000256" key="4">
    <source>
        <dbReference type="ARBA" id="ARBA00022723"/>
    </source>
</evidence>
<keyword evidence="9" id="KW-1185">Reference proteome</keyword>
<dbReference type="NCBIfam" id="NF038196">
    <property type="entry name" value="ferrodoxin_EFR1"/>
    <property type="match status" value="1"/>
</dbReference>
<protein>
    <recommendedName>
        <fullName evidence="7">4Fe-4S ferredoxin-type domain-containing protein</fullName>
    </recommendedName>
</protein>
<sequence>MNTAIYYFTGTGNSLKVAKDLSQYIEDATVIQIRQEKMSHQLSTNAKAIGFVVPTIFKGIPKLVSQFINHLEVKHQNPYIFAVSTHGDHNGMGIVCKQFKELLAKKSLPLSAYFAIQMPHNSPVKDHLTTNQEKERLFKEETIQIPVIAESIRNRQLISHTRNKFKSYLETLIYSYHAISTSKKPIDRGFYADEKCISCSICSKVCPAQNIEMADNKPKWKLENCQFCLACIQWCPKEAIQYNKETIGIERYHHPEIKVTELIID</sequence>
<name>A0A1E5L896_9FIRM</name>
<organism evidence="8 9">
    <name type="scientific">Desulfuribacillus stibiiarsenatis</name>
    <dbReference type="NCBI Taxonomy" id="1390249"/>
    <lineage>
        <taxon>Bacteria</taxon>
        <taxon>Bacillati</taxon>
        <taxon>Bacillota</taxon>
        <taxon>Desulfuribacillia</taxon>
        <taxon>Desulfuribacillales</taxon>
        <taxon>Desulfuribacillaceae</taxon>
        <taxon>Desulfuribacillus</taxon>
    </lineage>
</organism>
<dbReference type="SUPFAM" id="SSF54862">
    <property type="entry name" value="4Fe-4S ferredoxins"/>
    <property type="match status" value="1"/>
</dbReference>
<keyword evidence="6" id="KW-0411">Iron-sulfur</keyword>
<comment type="cofactor">
    <cofactor evidence="1">
        <name>[4Fe-4S] cluster</name>
        <dbReference type="ChEBI" id="CHEBI:49883"/>
    </cofactor>
</comment>
<evidence type="ECO:0000256" key="3">
    <source>
        <dbReference type="ARBA" id="ARBA00022485"/>
    </source>
</evidence>
<comment type="caution">
    <text evidence="8">The sequence shown here is derived from an EMBL/GenBank/DDBJ whole genome shotgun (WGS) entry which is preliminary data.</text>
</comment>
<dbReference type="PROSITE" id="PS51379">
    <property type="entry name" value="4FE4S_FER_2"/>
    <property type="match status" value="2"/>
</dbReference>
<dbReference type="Gene3D" id="3.40.50.360">
    <property type="match status" value="1"/>
</dbReference>
<dbReference type="InterPro" id="IPR017900">
    <property type="entry name" value="4Fe4S_Fe_S_CS"/>
</dbReference>
<reference evidence="8 9" key="1">
    <citation type="submission" date="2016-09" db="EMBL/GenBank/DDBJ databases">
        <title>Desulfuribacillus arsenicus sp. nov., an obligately anaerobic, dissimilatory arsenic- and antimonate-reducing bacterium isolated from anoxic sediments.</title>
        <authorList>
            <person name="Abin C.A."/>
            <person name="Hollibaugh J.T."/>
        </authorList>
    </citation>
    <scope>NUCLEOTIDE SEQUENCE [LARGE SCALE GENOMIC DNA]</scope>
    <source>
        <strain evidence="8 9">MLFW-2</strain>
    </source>
</reference>
<dbReference type="PROSITE" id="PS00198">
    <property type="entry name" value="4FE4S_FER_1"/>
    <property type="match status" value="2"/>
</dbReference>
<dbReference type="Proteomes" id="UP000095255">
    <property type="component" value="Unassembled WGS sequence"/>
</dbReference>
<dbReference type="STRING" id="1390249.BHU72_13240"/>
<dbReference type="PANTHER" id="PTHR24960:SF79">
    <property type="entry name" value="PHOTOSYSTEM I IRON-SULFUR CENTER"/>
    <property type="match status" value="1"/>
</dbReference>
<dbReference type="PANTHER" id="PTHR24960">
    <property type="entry name" value="PHOTOSYSTEM I IRON-SULFUR CENTER-RELATED"/>
    <property type="match status" value="1"/>
</dbReference>
<keyword evidence="5" id="KW-0408">Iron</keyword>
<dbReference type="InterPro" id="IPR047964">
    <property type="entry name" value="EFR1-like"/>
</dbReference>
<accession>A0A1E5L896</accession>
<evidence type="ECO:0000256" key="2">
    <source>
        <dbReference type="ARBA" id="ARBA00003532"/>
    </source>
</evidence>
<keyword evidence="4" id="KW-0479">Metal-binding</keyword>
<dbReference type="OrthoDB" id="9804603at2"/>
<evidence type="ECO:0000313" key="9">
    <source>
        <dbReference type="Proteomes" id="UP000095255"/>
    </source>
</evidence>
<dbReference type="Gene3D" id="3.30.70.20">
    <property type="match status" value="1"/>
</dbReference>
<feature type="domain" description="4Fe-4S ferredoxin-type" evidence="7">
    <location>
        <begin position="187"/>
        <end position="216"/>
    </location>
</feature>
<dbReference type="GO" id="GO:0046872">
    <property type="term" value="F:metal ion binding"/>
    <property type="evidence" value="ECO:0007669"/>
    <property type="project" value="UniProtKB-KW"/>
</dbReference>
<evidence type="ECO:0000256" key="1">
    <source>
        <dbReference type="ARBA" id="ARBA00001966"/>
    </source>
</evidence>
<dbReference type="InterPro" id="IPR017896">
    <property type="entry name" value="4Fe4S_Fe-S-bd"/>
</dbReference>
<dbReference type="InterPro" id="IPR050157">
    <property type="entry name" value="PSI_iron-sulfur_center"/>
</dbReference>
<evidence type="ECO:0000256" key="6">
    <source>
        <dbReference type="ARBA" id="ARBA00023014"/>
    </source>
</evidence>
<feature type="domain" description="4Fe-4S ferredoxin-type" evidence="7">
    <location>
        <begin position="217"/>
        <end position="245"/>
    </location>
</feature>
<dbReference type="InterPro" id="IPR029039">
    <property type="entry name" value="Flavoprotein-like_sf"/>
</dbReference>
<evidence type="ECO:0000259" key="7">
    <source>
        <dbReference type="PROSITE" id="PS51379"/>
    </source>
</evidence>
<gene>
    <name evidence="8" type="ORF">BHU72_13240</name>
</gene>
<evidence type="ECO:0000313" key="8">
    <source>
        <dbReference type="EMBL" id="OEH86382.1"/>
    </source>
</evidence>
<dbReference type="EMBL" id="MJAT01000004">
    <property type="protein sequence ID" value="OEH86382.1"/>
    <property type="molecule type" value="Genomic_DNA"/>
</dbReference>
<dbReference type="GO" id="GO:0051539">
    <property type="term" value="F:4 iron, 4 sulfur cluster binding"/>
    <property type="evidence" value="ECO:0007669"/>
    <property type="project" value="UniProtKB-KW"/>
</dbReference>
<dbReference type="Pfam" id="PF13237">
    <property type="entry name" value="Fer4_10"/>
    <property type="match status" value="1"/>
</dbReference>
<dbReference type="SUPFAM" id="SSF52218">
    <property type="entry name" value="Flavoproteins"/>
    <property type="match status" value="1"/>
</dbReference>
<dbReference type="RefSeq" id="WP_069701168.1">
    <property type="nucleotide sequence ID" value="NZ_MJAT01000004.1"/>
</dbReference>